<reference evidence="7" key="2">
    <citation type="submission" date="2024-06" db="EMBL/GenBank/DDBJ databases">
        <authorList>
            <person name="Petrova K.O."/>
            <person name="Toshchakov S.V."/>
            <person name="Boltjanskaja Y.V."/>
            <person name="Kevbrin V."/>
        </authorList>
    </citation>
    <scope>NUCLEOTIDE SEQUENCE</scope>
    <source>
        <strain evidence="7">Z-910T</strain>
    </source>
</reference>
<dbReference type="SUPFAM" id="SSF53623">
    <property type="entry name" value="MurD-like peptide ligases, catalytic domain"/>
    <property type="match status" value="1"/>
</dbReference>
<evidence type="ECO:0000256" key="3">
    <source>
        <dbReference type="ARBA" id="ARBA00022723"/>
    </source>
</evidence>
<accession>A0AAU7VIP6</accession>
<evidence type="ECO:0000256" key="5">
    <source>
        <dbReference type="ARBA" id="ARBA00022840"/>
    </source>
</evidence>
<dbReference type="Gene3D" id="3.40.1190.10">
    <property type="entry name" value="Mur-like, catalytic domain"/>
    <property type="match status" value="1"/>
</dbReference>
<evidence type="ECO:0000256" key="4">
    <source>
        <dbReference type="ARBA" id="ARBA00022741"/>
    </source>
</evidence>
<proteinExistence type="inferred from homology"/>
<dbReference type="InterPro" id="IPR036615">
    <property type="entry name" value="Mur_ligase_C_dom_sf"/>
</dbReference>
<name>A0AAU7VIP6_9FIRM</name>
<evidence type="ECO:0000313" key="7">
    <source>
        <dbReference type="EMBL" id="XBX73953.1"/>
    </source>
</evidence>
<reference evidence="7" key="1">
    <citation type="journal article" date="2013" name="Extremophiles">
        <title>Proteinivorax tanatarense gen. nov., sp. nov., an anaerobic, haloalkaliphilic, proteolytic bacterium isolated from a decaying algal bloom, and proposal of Proteinivoraceae fam. nov.</title>
        <authorList>
            <person name="Kevbrin V."/>
            <person name="Boltyanskaya Y."/>
            <person name="Zhilina T."/>
            <person name="Kolganova T."/>
            <person name="Lavrentjeva E."/>
            <person name="Kuznetsov B."/>
        </authorList>
    </citation>
    <scope>NUCLEOTIDE SEQUENCE</scope>
    <source>
        <strain evidence="7">Z-910T</strain>
    </source>
</reference>
<dbReference type="AlphaFoldDB" id="A0AAU7VIP6"/>
<dbReference type="SUPFAM" id="SSF53244">
    <property type="entry name" value="MurD-like peptide ligases, peptide-binding domain"/>
    <property type="match status" value="1"/>
</dbReference>
<dbReference type="PANTHER" id="PTHR11136:SF0">
    <property type="entry name" value="DIHYDROFOLATE SYNTHETASE-RELATED"/>
    <property type="match status" value="1"/>
</dbReference>
<sequence length="430" mass="48592">MSIENSIDIIYSFYNKIGEKIPLDYHDSQFRSPCITRKLLSISSVDSVIDRNIIVIGSKGKGSTAEILGEILKRHSIKVGLFKSPHLIDFKERIQVDGEKISSDDLNRIVKALEKNINAVGNSIKPPKYLGPNGIMLVAALKYFNENKTQLNILEAGRGGLYDDTYKMGKKIIFTPIFKEHKYRLGNSLEEISQTKIKAMNNNTTHAVISKQVNSMVHRQFKKQATKFDIKTKEFNKDFVIRNDESTTKLKIDSKRYNLQFPPLPQYITENFVTATVAAKFLGNVTLNESTLNSIANNLKLPGRCEVIKTPTKTLLFDGMVSSESAKEVSTFLDKLHMHGKKACLLALPKDKDLNGVIEQLADKFDLIILTETTQTQYPFDNKKFYGTNLKIIPNPQKAIKYIEDNDILNICVFGTQSLLGEIKKVYQNT</sequence>
<keyword evidence="4" id="KW-0547">Nucleotide-binding</keyword>
<dbReference type="PANTHER" id="PTHR11136">
    <property type="entry name" value="FOLYLPOLYGLUTAMATE SYNTHASE-RELATED"/>
    <property type="match status" value="1"/>
</dbReference>
<dbReference type="GO" id="GO:0005737">
    <property type="term" value="C:cytoplasm"/>
    <property type="evidence" value="ECO:0007669"/>
    <property type="project" value="TreeGrafter"/>
</dbReference>
<dbReference type="Gene3D" id="3.90.190.20">
    <property type="entry name" value="Mur ligase, C-terminal domain"/>
    <property type="match status" value="1"/>
</dbReference>
<dbReference type="GO" id="GO:0046872">
    <property type="term" value="F:metal ion binding"/>
    <property type="evidence" value="ECO:0007669"/>
    <property type="project" value="UniProtKB-KW"/>
</dbReference>
<dbReference type="InterPro" id="IPR001645">
    <property type="entry name" value="Folylpolyglutamate_synth"/>
</dbReference>
<protein>
    <recommendedName>
        <fullName evidence="8">Mur ligase central domain-containing protein</fullName>
    </recommendedName>
</protein>
<evidence type="ECO:0000256" key="6">
    <source>
        <dbReference type="ARBA" id="ARBA00022842"/>
    </source>
</evidence>
<dbReference type="NCBIfam" id="TIGR01499">
    <property type="entry name" value="folC"/>
    <property type="match status" value="1"/>
</dbReference>
<keyword evidence="6" id="KW-0460">Magnesium</keyword>
<dbReference type="RefSeq" id="WP_350342714.1">
    <property type="nucleotide sequence ID" value="NZ_CP158367.1"/>
</dbReference>
<dbReference type="GO" id="GO:0005524">
    <property type="term" value="F:ATP binding"/>
    <property type="evidence" value="ECO:0007669"/>
    <property type="project" value="UniProtKB-KW"/>
</dbReference>
<organism evidence="7">
    <name type="scientific">Proteinivorax tanatarense</name>
    <dbReference type="NCBI Taxonomy" id="1260629"/>
    <lineage>
        <taxon>Bacteria</taxon>
        <taxon>Bacillati</taxon>
        <taxon>Bacillota</taxon>
        <taxon>Clostridia</taxon>
        <taxon>Eubacteriales</taxon>
        <taxon>Proteinivoracaceae</taxon>
        <taxon>Proteinivorax</taxon>
    </lineage>
</organism>
<dbReference type="GO" id="GO:0004326">
    <property type="term" value="F:tetrahydrofolylpolyglutamate synthase activity"/>
    <property type="evidence" value="ECO:0007669"/>
    <property type="project" value="InterPro"/>
</dbReference>
<evidence type="ECO:0000256" key="1">
    <source>
        <dbReference type="ARBA" id="ARBA00008276"/>
    </source>
</evidence>
<evidence type="ECO:0008006" key="8">
    <source>
        <dbReference type="Google" id="ProtNLM"/>
    </source>
</evidence>
<dbReference type="GO" id="GO:0008841">
    <property type="term" value="F:dihydrofolate synthase activity"/>
    <property type="evidence" value="ECO:0007669"/>
    <property type="project" value="TreeGrafter"/>
</dbReference>
<evidence type="ECO:0000256" key="2">
    <source>
        <dbReference type="ARBA" id="ARBA00022598"/>
    </source>
</evidence>
<gene>
    <name evidence="7" type="ORF">PRVXT_001971</name>
</gene>
<dbReference type="EMBL" id="CP158367">
    <property type="protein sequence ID" value="XBX73953.1"/>
    <property type="molecule type" value="Genomic_DNA"/>
</dbReference>
<keyword evidence="5" id="KW-0067">ATP-binding</keyword>
<keyword evidence="2" id="KW-0436">Ligase</keyword>
<keyword evidence="3" id="KW-0479">Metal-binding</keyword>
<dbReference type="InterPro" id="IPR036565">
    <property type="entry name" value="Mur-like_cat_sf"/>
</dbReference>
<comment type="similarity">
    <text evidence="1">Belongs to the folylpolyglutamate synthase family.</text>
</comment>